<reference evidence="2" key="1">
    <citation type="submission" date="2022-03" db="EMBL/GenBank/DDBJ databases">
        <authorList>
            <person name="Martin H S."/>
        </authorList>
    </citation>
    <scope>NUCLEOTIDE SEQUENCE</scope>
</reference>
<gene>
    <name evidence="2" type="ORF">IPOD504_LOCUS11514</name>
</gene>
<feature type="region of interest" description="Disordered" evidence="1">
    <location>
        <begin position="76"/>
        <end position="101"/>
    </location>
</feature>
<protein>
    <submittedName>
        <fullName evidence="2">Uncharacterized protein</fullName>
    </submittedName>
</protein>
<feature type="non-terminal residue" evidence="2">
    <location>
        <position position="1"/>
    </location>
</feature>
<sequence length="123" mass="13924">MAEADRVTGEFARTRRTDDASDTPYWLETDCRRHGHLNEPSYQATRDRCNSSKFETEFPLSVRVASLDDATVIVTGPRGVFSPPRRGVAGNGKTSIFGARSVTPWDEPDRLRRPRDSQQIWTI</sequence>
<organism evidence="2 3">
    <name type="scientific">Iphiclides podalirius</name>
    <name type="common">scarce swallowtail</name>
    <dbReference type="NCBI Taxonomy" id="110791"/>
    <lineage>
        <taxon>Eukaryota</taxon>
        <taxon>Metazoa</taxon>
        <taxon>Ecdysozoa</taxon>
        <taxon>Arthropoda</taxon>
        <taxon>Hexapoda</taxon>
        <taxon>Insecta</taxon>
        <taxon>Pterygota</taxon>
        <taxon>Neoptera</taxon>
        <taxon>Endopterygota</taxon>
        <taxon>Lepidoptera</taxon>
        <taxon>Glossata</taxon>
        <taxon>Ditrysia</taxon>
        <taxon>Papilionoidea</taxon>
        <taxon>Papilionidae</taxon>
        <taxon>Papilioninae</taxon>
        <taxon>Iphiclides</taxon>
    </lineage>
</organism>
<evidence type="ECO:0000256" key="1">
    <source>
        <dbReference type="SAM" id="MobiDB-lite"/>
    </source>
</evidence>
<proteinExistence type="predicted"/>
<keyword evidence="3" id="KW-1185">Reference proteome</keyword>
<accession>A0ABN8IUD0</accession>
<feature type="compositionally biased region" description="Basic and acidic residues" evidence="1">
    <location>
        <begin position="1"/>
        <end position="19"/>
    </location>
</feature>
<dbReference type="Proteomes" id="UP000837857">
    <property type="component" value="Chromosome 28"/>
</dbReference>
<evidence type="ECO:0000313" key="2">
    <source>
        <dbReference type="EMBL" id="CAH2061866.1"/>
    </source>
</evidence>
<name>A0ABN8IUD0_9NEOP</name>
<dbReference type="EMBL" id="OW152840">
    <property type="protein sequence ID" value="CAH2061866.1"/>
    <property type="molecule type" value="Genomic_DNA"/>
</dbReference>
<evidence type="ECO:0000313" key="3">
    <source>
        <dbReference type="Proteomes" id="UP000837857"/>
    </source>
</evidence>
<feature type="region of interest" description="Disordered" evidence="1">
    <location>
        <begin position="1"/>
        <end position="23"/>
    </location>
</feature>